<sequence>TFILINIIDRPVMAGLAVEMKEVDQLPESKVLHPLIEICFSCQHLPKMDINSQTNAFVYVQTQDNQGNCMEFKTGVIKNNYSPCFVERLKMEYVFEKEQKI</sequence>
<name>A0A0H5QQQ4_9EUKA</name>
<evidence type="ECO:0000313" key="2">
    <source>
        <dbReference type="EMBL" id="CRZ04415.1"/>
    </source>
</evidence>
<dbReference type="Pfam" id="PF00168">
    <property type="entry name" value="C2"/>
    <property type="match status" value="1"/>
</dbReference>
<feature type="domain" description="C2" evidence="1">
    <location>
        <begin position="40"/>
        <end position="99"/>
    </location>
</feature>
<organism evidence="2">
    <name type="scientific">Spongospora subterranea</name>
    <dbReference type="NCBI Taxonomy" id="70186"/>
    <lineage>
        <taxon>Eukaryota</taxon>
        <taxon>Sar</taxon>
        <taxon>Rhizaria</taxon>
        <taxon>Endomyxa</taxon>
        <taxon>Phytomyxea</taxon>
        <taxon>Plasmodiophorida</taxon>
        <taxon>Plasmodiophoridae</taxon>
        <taxon>Spongospora</taxon>
    </lineage>
</organism>
<reference evidence="2" key="1">
    <citation type="submission" date="2015-04" db="EMBL/GenBank/DDBJ databases">
        <title>The genome sequence of the plant pathogenic Rhizarian Plasmodiophora brassicae reveals insights in its biotrophic life cycle and the origin of chitin synthesis.</title>
        <authorList>
            <person name="Schwelm A."/>
            <person name="Fogelqvist J."/>
            <person name="Knaust A."/>
            <person name="Julke S."/>
            <person name="Lilja T."/>
            <person name="Dhandapani V."/>
            <person name="Bonilla-Rosso G."/>
            <person name="Karlsson M."/>
            <person name="Shevchenko A."/>
            <person name="Choi S.R."/>
            <person name="Kim H.G."/>
            <person name="Park J.Y."/>
            <person name="Lim Y.P."/>
            <person name="Ludwig-Muller J."/>
            <person name="Dixelius C."/>
        </authorList>
    </citation>
    <scope>NUCLEOTIDE SEQUENCE</scope>
    <source>
        <tissue evidence="2">Potato root galls</tissue>
    </source>
</reference>
<evidence type="ECO:0000259" key="1">
    <source>
        <dbReference type="Pfam" id="PF00168"/>
    </source>
</evidence>
<dbReference type="EMBL" id="HACM01003973">
    <property type="protein sequence ID" value="CRZ04415.1"/>
    <property type="molecule type" value="Transcribed_RNA"/>
</dbReference>
<dbReference type="AlphaFoldDB" id="A0A0H5QQQ4"/>
<dbReference type="InterPro" id="IPR035892">
    <property type="entry name" value="C2_domain_sf"/>
</dbReference>
<feature type="non-terminal residue" evidence="2">
    <location>
        <position position="1"/>
    </location>
</feature>
<protein>
    <recommendedName>
        <fullName evidence="1">C2 domain-containing protein</fullName>
    </recommendedName>
</protein>
<dbReference type="InterPro" id="IPR000008">
    <property type="entry name" value="C2_dom"/>
</dbReference>
<dbReference type="SUPFAM" id="SSF49562">
    <property type="entry name" value="C2 domain (Calcium/lipid-binding domain, CaLB)"/>
    <property type="match status" value="1"/>
</dbReference>
<dbReference type="Gene3D" id="2.60.40.150">
    <property type="entry name" value="C2 domain"/>
    <property type="match status" value="1"/>
</dbReference>
<accession>A0A0H5QQQ4</accession>
<feature type="non-terminal residue" evidence="2">
    <location>
        <position position="101"/>
    </location>
</feature>
<proteinExistence type="predicted"/>